<reference evidence="3" key="1">
    <citation type="submission" date="2023-02" db="EMBL/GenBank/DDBJ databases">
        <authorList>
            <person name="Palmer J.M."/>
        </authorList>
    </citation>
    <scope>NUCLEOTIDE SEQUENCE</scope>
    <source>
        <strain evidence="3">FW57</strain>
    </source>
</reference>
<feature type="region of interest" description="Disordered" evidence="1">
    <location>
        <begin position="568"/>
        <end position="621"/>
    </location>
</feature>
<dbReference type="PANTHER" id="PTHR38122:SF1">
    <property type="entry name" value="GLYCOPROTEIN X"/>
    <property type="match status" value="1"/>
</dbReference>
<feature type="compositionally biased region" description="Low complexity" evidence="1">
    <location>
        <begin position="506"/>
        <end position="537"/>
    </location>
</feature>
<keyword evidence="4" id="KW-1185">Reference proteome</keyword>
<proteinExistence type="predicted"/>
<dbReference type="Proteomes" id="UP001197093">
    <property type="component" value="Unassembled WGS sequence"/>
</dbReference>
<gene>
    <name evidence="3" type="ORF">NEMBOFW57_006486</name>
</gene>
<evidence type="ECO:0000313" key="4">
    <source>
        <dbReference type="Proteomes" id="UP001197093"/>
    </source>
</evidence>
<feature type="compositionally biased region" description="Basic and acidic residues" evidence="1">
    <location>
        <begin position="575"/>
        <end position="612"/>
    </location>
</feature>
<sequence>MLLTKLIQGLGALSLAHFALAEEQLHGRTEEHSGGDYEAQCWGCWKTVTHTETKTHTATETKTHTDVKTETCTVTETRTHNATITLPASTVTVTNTTTATVTNTATATATVSWLTTQINTATATATATATVVKETTEFLTATQFSTYTTSYPVTVTTTVCKGYPKECDVSTTTKWETTTTTDTVISTYFSPITVTITKDGEVITSVIPGPTVTQTTTATLPPVTVTVAGPTVTREIKTCPAPTSAPSVSRTKTTQRQLWGCDPGFVCNTPKPAGCNLWAEPPSKEYLCESKYCIPAPYYPRVEWPANQTSYYPPTEGYFNLNPNAFGLSYDIFAIEEIVTKINGKKTTITTGNWVSQTGITHFPPEPTSTTTTLKYYGRGVPAHLLAKRDETVAPAICYDVCNNAFLEGQRVGPVPALCDDAGPFRDLSNNCMQCISNNKLDLKVTLREYLDPVFEQFWGYCDIQPPQSQIATTNLPPQTQVTEQPTVQTSSQAPVNTDTEPVPITTSSTAVQPQPTSTTPPASSEPAPTSTPSSTAIEEPHPLFNLYPAPRLLVVVALSTGPLVLHPKRISSHPPHDDDQTPRNGHLDPPHLHHRAGADDVNRTWRSRADVPDVGAAAAR</sequence>
<name>A0AAD4ET95_9PEZI</name>
<feature type="signal peptide" evidence="2">
    <location>
        <begin position="1"/>
        <end position="21"/>
    </location>
</feature>
<accession>A0AAD4ET95</accession>
<evidence type="ECO:0000256" key="1">
    <source>
        <dbReference type="SAM" id="MobiDB-lite"/>
    </source>
</evidence>
<protein>
    <submittedName>
        <fullName evidence="3">Uncharacterized protein</fullName>
    </submittedName>
</protein>
<comment type="caution">
    <text evidence="3">The sequence shown here is derived from an EMBL/GenBank/DDBJ whole genome shotgun (WGS) entry which is preliminary data.</text>
</comment>
<dbReference type="PANTHER" id="PTHR38122">
    <property type="entry name" value="GLYCOPROTEIN X"/>
    <property type="match status" value="1"/>
</dbReference>
<feature type="chain" id="PRO_5042093229" evidence="2">
    <location>
        <begin position="22"/>
        <end position="621"/>
    </location>
</feature>
<feature type="region of interest" description="Disordered" evidence="1">
    <location>
        <begin position="470"/>
        <end position="538"/>
    </location>
</feature>
<feature type="compositionally biased region" description="Low complexity" evidence="1">
    <location>
        <begin position="477"/>
        <end position="493"/>
    </location>
</feature>
<evidence type="ECO:0000256" key="2">
    <source>
        <dbReference type="SAM" id="SignalP"/>
    </source>
</evidence>
<keyword evidence="2" id="KW-0732">Signal</keyword>
<evidence type="ECO:0000313" key="3">
    <source>
        <dbReference type="EMBL" id="KAG7286986.1"/>
    </source>
</evidence>
<dbReference type="EMBL" id="JAHCVI010000003">
    <property type="protein sequence ID" value="KAG7286986.1"/>
    <property type="molecule type" value="Genomic_DNA"/>
</dbReference>
<organism evidence="3 4">
    <name type="scientific">Staphylotrichum longicolle</name>
    <dbReference type="NCBI Taxonomy" id="669026"/>
    <lineage>
        <taxon>Eukaryota</taxon>
        <taxon>Fungi</taxon>
        <taxon>Dikarya</taxon>
        <taxon>Ascomycota</taxon>
        <taxon>Pezizomycotina</taxon>
        <taxon>Sordariomycetes</taxon>
        <taxon>Sordariomycetidae</taxon>
        <taxon>Sordariales</taxon>
        <taxon>Chaetomiaceae</taxon>
        <taxon>Staphylotrichum</taxon>
    </lineage>
</organism>
<dbReference type="AlphaFoldDB" id="A0AAD4ET95"/>